<dbReference type="InterPro" id="IPR020904">
    <property type="entry name" value="Sc_DH/Rdtase_CS"/>
</dbReference>
<dbReference type="EMBL" id="BAAAPZ010000008">
    <property type="protein sequence ID" value="GAA2099167.1"/>
    <property type="molecule type" value="Genomic_DNA"/>
</dbReference>
<evidence type="ECO:0000256" key="1">
    <source>
        <dbReference type="ARBA" id="ARBA00006484"/>
    </source>
</evidence>
<sequence length="294" mass="30552">MSVSVSPLARDPLPLRGRAVLITGVSRRAGIGYATACRAAAYGASVFCHHFAPHDAQQPWGEDSIEAVIEGVRAHAREGAVVAHAHADLSREGEPERLVQAASAALGGLDGLVCNQALSGSDGALGELTTAMLDRHWAVNARASIMLAQEFARLWEAAGGCAPAGTAGRAGLEPSLSPSDAEAAIVFLTSGQGEGPMPGEVAYAAAKAALAGLTVTLADQLSDAGIRVNTVNPGPVDTGYVTQEMRELTKAQFPAGRWGEPDDPARLLTWLLTDEARWITGQVIASEGGFARWR</sequence>
<accession>A0ABN2WUA8</accession>
<comment type="caution">
    <text evidence="3">The sequence shown here is derived from an EMBL/GenBank/DDBJ whole genome shotgun (WGS) entry which is preliminary data.</text>
</comment>
<dbReference type="CDD" id="cd05233">
    <property type="entry name" value="SDR_c"/>
    <property type="match status" value="1"/>
</dbReference>
<proteinExistence type="inferred from homology"/>
<evidence type="ECO:0000256" key="2">
    <source>
        <dbReference type="ARBA" id="ARBA00023002"/>
    </source>
</evidence>
<gene>
    <name evidence="3" type="ORF">GCM10009823_20900</name>
</gene>
<dbReference type="InterPro" id="IPR036291">
    <property type="entry name" value="NAD(P)-bd_dom_sf"/>
</dbReference>
<comment type="similarity">
    <text evidence="1">Belongs to the short-chain dehydrogenases/reductases (SDR) family.</text>
</comment>
<dbReference type="PRINTS" id="PR00081">
    <property type="entry name" value="GDHRDH"/>
</dbReference>
<dbReference type="Proteomes" id="UP001500984">
    <property type="component" value="Unassembled WGS sequence"/>
</dbReference>
<keyword evidence="4" id="KW-1185">Reference proteome</keyword>
<dbReference type="Pfam" id="PF00106">
    <property type="entry name" value="adh_short"/>
    <property type="match status" value="1"/>
</dbReference>
<dbReference type="PROSITE" id="PS00061">
    <property type="entry name" value="ADH_SHORT"/>
    <property type="match status" value="1"/>
</dbReference>
<keyword evidence="2" id="KW-0560">Oxidoreductase</keyword>
<evidence type="ECO:0000313" key="4">
    <source>
        <dbReference type="Proteomes" id="UP001500984"/>
    </source>
</evidence>
<dbReference type="PANTHER" id="PTHR48107:SF7">
    <property type="entry name" value="RE15974P"/>
    <property type="match status" value="1"/>
</dbReference>
<reference evidence="3 4" key="1">
    <citation type="journal article" date="2019" name="Int. J. Syst. Evol. Microbiol.">
        <title>The Global Catalogue of Microorganisms (GCM) 10K type strain sequencing project: providing services to taxonomists for standard genome sequencing and annotation.</title>
        <authorList>
            <consortium name="The Broad Institute Genomics Platform"/>
            <consortium name="The Broad Institute Genome Sequencing Center for Infectious Disease"/>
            <person name="Wu L."/>
            <person name="Ma J."/>
        </authorList>
    </citation>
    <scope>NUCLEOTIDE SEQUENCE [LARGE SCALE GENOMIC DNA]</scope>
    <source>
        <strain evidence="3 4">JCM 15900</strain>
    </source>
</reference>
<protein>
    <submittedName>
        <fullName evidence="3">SDR family oxidoreductase</fullName>
    </submittedName>
</protein>
<dbReference type="PANTHER" id="PTHR48107">
    <property type="entry name" value="NADPH-DEPENDENT ALDEHYDE REDUCTASE-LIKE PROTEIN, CHLOROPLASTIC-RELATED"/>
    <property type="match status" value="1"/>
</dbReference>
<dbReference type="SUPFAM" id="SSF51735">
    <property type="entry name" value="NAD(P)-binding Rossmann-fold domains"/>
    <property type="match status" value="1"/>
</dbReference>
<organism evidence="3 4">
    <name type="scientific">Brevibacterium salitolerans</name>
    <dbReference type="NCBI Taxonomy" id="1403566"/>
    <lineage>
        <taxon>Bacteria</taxon>
        <taxon>Bacillati</taxon>
        <taxon>Actinomycetota</taxon>
        <taxon>Actinomycetes</taxon>
        <taxon>Micrococcales</taxon>
        <taxon>Brevibacteriaceae</taxon>
        <taxon>Brevibacterium</taxon>
    </lineage>
</organism>
<dbReference type="Gene3D" id="3.40.50.720">
    <property type="entry name" value="NAD(P)-binding Rossmann-like Domain"/>
    <property type="match status" value="1"/>
</dbReference>
<dbReference type="InterPro" id="IPR002347">
    <property type="entry name" value="SDR_fam"/>
</dbReference>
<name>A0ABN2WUA8_9MICO</name>
<evidence type="ECO:0000313" key="3">
    <source>
        <dbReference type="EMBL" id="GAA2099167.1"/>
    </source>
</evidence>